<reference evidence="2" key="1">
    <citation type="journal article" date="2020" name="New Phytol.">
        <title>Comparative genomics reveals dynamic genome evolution in host specialist ectomycorrhizal fungi.</title>
        <authorList>
            <person name="Lofgren L.A."/>
            <person name="Nguyen N.H."/>
            <person name="Vilgalys R."/>
            <person name="Ruytinx J."/>
            <person name="Liao H.L."/>
            <person name="Branco S."/>
            <person name="Kuo A."/>
            <person name="LaButti K."/>
            <person name="Lipzen A."/>
            <person name="Andreopoulos W."/>
            <person name="Pangilinan J."/>
            <person name="Riley R."/>
            <person name="Hundley H."/>
            <person name="Na H."/>
            <person name="Barry K."/>
            <person name="Grigoriev I.V."/>
            <person name="Stajich J.E."/>
            <person name="Kennedy P.G."/>
        </authorList>
    </citation>
    <scope>NUCLEOTIDE SEQUENCE</scope>
    <source>
        <strain evidence="2">FC423</strain>
    </source>
</reference>
<comment type="caution">
    <text evidence="2">The sequence shown here is derived from an EMBL/GenBank/DDBJ whole genome shotgun (WGS) entry which is preliminary data.</text>
</comment>
<proteinExistence type="predicted"/>
<evidence type="ECO:0000313" key="3">
    <source>
        <dbReference type="Proteomes" id="UP000823399"/>
    </source>
</evidence>
<feature type="region of interest" description="Disordered" evidence="1">
    <location>
        <begin position="23"/>
        <end position="42"/>
    </location>
</feature>
<protein>
    <submittedName>
        <fullName evidence="2">Uncharacterized protein</fullName>
    </submittedName>
</protein>
<sequence length="190" mass="20822">MLSSSLKFDITTLRSLSARASCSDNSAYSHTNCDDESNGEPPGGTYDLYGVLEAVNSLSRTHDLTDSEASLVLDLVRAKREVFQAQKTLADSAAEKKLDETDIGLGFVDHTDEVSQIRMKVSVSILIRATTMLILVVAHRSQLDVLRPYYCVNILSDLPSVAPGSSPLENIVHIRKTTGWFFPLMSLFAP</sequence>
<dbReference type="EMBL" id="JABBWM010000153">
    <property type="protein sequence ID" value="KAG2086082.1"/>
    <property type="molecule type" value="Genomic_DNA"/>
</dbReference>
<accession>A0A9P7JLD8</accession>
<name>A0A9P7JLD8_9AGAM</name>
<organism evidence="2 3">
    <name type="scientific">Suillus discolor</name>
    <dbReference type="NCBI Taxonomy" id="1912936"/>
    <lineage>
        <taxon>Eukaryota</taxon>
        <taxon>Fungi</taxon>
        <taxon>Dikarya</taxon>
        <taxon>Basidiomycota</taxon>
        <taxon>Agaricomycotina</taxon>
        <taxon>Agaricomycetes</taxon>
        <taxon>Agaricomycetidae</taxon>
        <taxon>Boletales</taxon>
        <taxon>Suillineae</taxon>
        <taxon>Suillaceae</taxon>
        <taxon>Suillus</taxon>
    </lineage>
</organism>
<dbReference type="Proteomes" id="UP000823399">
    <property type="component" value="Unassembled WGS sequence"/>
</dbReference>
<dbReference type="GeneID" id="64704956"/>
<dbReference type="OrthoDB" id="2655139at2759"/>
<gene>
    <name evidence="2" type="ORF">F5147DRAFT_781788</name>
</gene>
<evidence type="ECO:0000256" key="1">
    <source>
        <dbReference type="SAM" id="MobiDB-lite"/>
    </source>
</evidence>
<dbReference type="RefSeq" id="XP_041284830.1">
    <property type="nucleotide sequence ID" value="XM_041442697.1"/>
</dbReference>
<evidence type="ECO:0000313" key="2">
    <source>
        <dbReference type="EMBL" id="KAG2086082.1"/>
    </source>
</evidence>
<keyword evidence="3" id="KW-1185">Reference proteome</keyword>
<dbReference type="AlphaFoldDB" id="A0A9P7JLD8"/>